<gene>
    <name evidence="1" type="ORF">AVEN_227031_1</name>
</gene>
<evidence type="ECO:0000313" key="2">
    <source>
        <dbReference type="Proteomes" id="UP000499080"/>
    </source>
</evidence>
<dbReference type="Proteomes" id="UP000499080">
    <property type="component" value="Unassembled WGS sequence"/>
</dbReference>
<sequence>MRTGSNLCASGSYRANCVTLSLSRQEWNLAVCDRCVLIGTHLFELDSLPKYFTITIIYNQNPSDSHWILDNSRLPCSSVPLASSLLLLVTLYGPSLSLLWRRQQIMAVIKGTRLVARFRGLRVPGSKPDFTKDLLYMWAWCSLNLTPWVKRPLAGVVRKFGEELPAQVLASSSDCGPKLQCPSRNSPRIASKRDVNMDEFPGLFILDSQTVFR</sequence>
<protein>
    <submittedName>
        <fullName evidence="1">Uncharacterized protein</fullName>
    </submittedName>
</protein>
<dbReference type="EMBL" id="BGPR01006793">
    <property type="protein sequence ID" value="GBN21905.1"/>
    <property type="molecule type" value="Genomic_DNA"/>
</dbReference>
<proteinExistence type="predicted"/>
<keyword evidence="2" id="KW-1185">Reference proteome</keyword>
<accession>A0A4Y2M4B6</accession>
<organism evidence="1 2">
    <name type="scientific">Araneus ventricosus</name>
    <name type="common">Orbweaver spider</name>
    <name type="synonym">Epeira ventricosa</name>
    <dbReference type="NCBI Taxonomy" id="182803"/>
    <lineage>
        <taxon>Eukaryota</taxon>
        <taxon>Metazoa</taxon>
        <taxon>Ecdysozoa</taxon>
        <taxon>Arthropoda</taxon>
        <taxon>Chelicerata</taxon>
        <taxon>Arachnida</taxon>
        <taxon>Araneae</taxon>
        <taxon>Araneomorphae</taxon>
        <taxon>Entelegynae</taxon>
        <taxon>Araneoidea</taxon>
        <taxon>Araneidae</taxon>
        <taxon>Araneus</taxon>
    </lineage>
</organism>
<reference evidence="1 2" key="1">
    <citation type="journal article" date="2019" name="Sci. Rep.">
        <title>Orb-weaving spider Araneus ventricosus genome elucidates the spidroin gene catalogue.</title>
        <authorList>
            <person name="Kono N."/>
            <person name="Nakamura H."/>
            <person name="Ohtoshi R."/>
            <person name="Moran D.A.P."/>
            <person name="Shinohara A."/>
            <person name="Yoshida Y."/>
            <person name="Fujiwara M."/>
            <person name="Mori M."/>
            <person name="Tomita M."/>
            <person name="Arakawa K."/>
        </authorList>
    </citation>
    <scope>NUCLEOTIDE SEQUENCE [LARGE SCALE GENOMIC DNA]</scope>
</reference>
<evidence type="ECO:0000313" key="1">
    <source>
        <dbReference type="EMBL" id="GBN21905.1"/>
    </source>
</evidence>
<dbReference type="AlphaFoldDB" id="A0A4Y2M4B6"/>
<name>A0A4Y2M4B6_ARAVE</name>
<comment type="caution">
    <text evidence="1">The sequence shown here is derived from an EMBL/GenBank/DDBJ whole genome shotgun (WGS) entry which is preliminary data.</text>
</comment>